<keyword evidence="6 11" id="KW-0808">Transferase</keyword>
<organism evidence="13 14">
    <name type="scientific">Brochothrix thermosphacta</name>
    <name type="common">Microbacterium thermosphactum</name>
    <dbReference type="NCBI Taxonomy" id="2756"/>
    <lineage>
        <taxon>Bacteria</taxon>
        <taxon>Bacillati</taxon>
        <taxon>Bacillota</taxon>
        <taxon>Bacilli</taxon>
        <taxon>Bacillales</taxon>
        <taxon>Listeriaceae</taxon>
        <taxon>Brochothrix</taxon>
    </lineage>
</organism>
<dbReference type="FunFam" id="3.40.640.10:FF:000010">
    <property type="entry name" value="Phosphoserine aminotransferase"/>
    <property type="match status" value="1"/>
</dbReference>
<comment type="subcellular location">
    <subcellularLocation>
        <location evidence="11">Cytoplasm</location>
    </subcellularLocation>
</comment>
<dbReference type="AlphaFoldDB" id="A0A1D2KSX2"/>
<dbReference type="InterPro" id="IPR000192">
    <property type="entry name" value="Aminotrans_V_dom"/>
</dbReference>
<evidence type="ECO:0000313" key="14">
    <source>
        <dbReference type="Proteomes" id="UP000243591"/>
    </source>
</evidence>
<feature type="binding site" evidence="11">
    <location>
        <position position="195"/>
    </location>
    <ligand>
        <name>pyridoxal 5'-phosphate</name>
        <dbReference type="ChEBI" id="CHEBI:597326"/>
    </ligand>
</feature>
<feature type="binding site" evidence="11">
    <location>
        <position position="102"/>
    </location>
    <ligand>
        <name>pyridoxal 5'-phosphate</name>
        <dbReference type="ChEBI" id="CHEBI:597326"/>
    </ligand>
</feature>
<comment type="function">
    <text evidence="1 11">Catalyzes the reversible conversion of 3-phosphohydroxypyruvate to phosphoserine and of 3-hydroxy-2-oxo-4-phosphonooxybutanoate to phosphohydroxythreonine.</text>
</comment>
<feature type="binding site" evidence="11">
    <location>
        <position position="150"/>
    </location>
    <ligand>
        <name>pyridoxal 5'-phosphate</name>
        <dbReference type="ChEBI" id="CHEBI:597326"/>
    </ligand>
</feature>
<dbReference type="RefSeq" id="WP_069125212.1">
    <property type="nucleotide sequence ID" value="NZ_CP016839.1"/>
</dbReference>
<feature type="modified residue" description="N6-(pyridoxal phosphate)lysine" evidence="11">
    <location>
        <position position="196"/>
    </location>
</feature>
<keyword evidence="8 11" id="KW-0718">Serine biosynthesis</keyword>
<feature type="binding site" evidence="11">
    <location>
        <begin position="236"/>
        <end position="237"/>
    </location>
    <ligand>
        <name>pyridoxal 5'-phosphate</name>
        <dbReference type="ChEBI" id="CHEBI:597326"/>
    </ligand>
</feature>
<dbReference type="GO" id="GO:0004648">
    <property type="term" value="F:O-phospho-L-serine:2-oxoglutarate aminotransferase activity"/>
    <property type="evidence" value="ECO:0007669"/>
    <property type="project" value="UniProtKB-UniRule"/>
</dbReference>
<comment type="pathway">
    <text evidence="2 11">Amino-acid biosynthesis; L-serine biosynthesis; L-serine from 3-phospho-D-glycerate: step 2/3.</text>
</comment>
<proteinExistence type="inferred from homology"/>
<dbReference type="Pfam" id="PF00266">
    <property type="entry name" value="Aminotran_5"/>
    <property type="match status" value="1"/>
</dbReference>
<evidence type="ECO:0000256" key="11">
    <source>
        <dbReference type="HAMAP-Rule" id="MF_00160"/>
    </source>
</evidence>
<dbReference type="UniPathway" id="UPA00135">
    <property type="reaction ID" value="UER00197"/>
</dbReference>
<evidence type="ECO:0000256" key="8">
    <source>
        <dbReference type="ARBA" id="ARBA00023299"/>
    </source>
</evidence>
<dbReference type="GO" id="GO:0005737">
    <property type="term" value="C:cytoplasm"/>
    <property type="evidence" value="ECO:0007669"/>
    <property type="project" value="UniProtKB-SubCell"/>
</dbReference>
<feature type="binding site" evidence="11">
    <location>
        <position position="43"/>
    </location>
    <ligand>
        <name>L-glutamate</name>
        <dbReference type="ChEBI" id="CHEBI:29985"/>
    </ligand>
</feature>
<evidence type="ECO:0000313" key="13">
    <source>
        <dbReference type="EMBL" id="ATF25082.1"/>
    </source>
</evidence>
<protein>
    <recommendedName>
        <fullName evidence="11">Phosphoserine aminotransferase</fullName>
        <ecNumber evidence="11">2.6.1.52</ecNumber>
    </recommendedName>
    <alternativeName>
        <fullName evidence="11">Phosphohydroxythreonine aminotransferase</fullName>
        <shortName evidence="11">PSAT</shortName>
    </alternativeName>
</protein>
<evidence type="ECO:0000259" key="12">
    <source>
        <dbReference type="Pfam" id="PF00266"/>
    </source>
</evidence>
<dbReference type="KEGG" id="bths:CNY62_01065"/>
<reference evidence="13 14" key="1">
    <citation type="submission" date="2017-09" db="EMBL/GenBank/DDBJ databases">
        <title>Complete Genome Sequences of Two Strains of the Meat Spoilage Bacterium Brochothrix thermosphacta Isolated from Ground Chicken.</title>
        <authorList>
            <person name="Paoli G.C."/>
            <person name="Wijey C."/>
            <person name="Chen C.-Y."/>
            <person name="Nguyen L."/>
            <person name="Yan X."/>
            <person name="Irwin P.L."/>
        </authorList>
    </citation>
    <scope>NUCLEOTIDE SEQUENCE [LARGE SCALE GENOMIC DNA]</scope>
    <source>
        <strain evidence="13 14">BI</strain>
    </source>
</reference>
<feature type="domain" description="Aminotransferase class V" evidence="12">
    <location>
        <begin position="5"/>
        <end position="347"/>
    </location>
</feature>
<evidence type="ECO:0000256" key="9">
    <source>
        <dbReference type="ARBA" id="ARBA00047630"/>
    </source>
</evidence>
<feature type="binding site" evidence="11">
    <location>
        <begin position="77"/>
        <end position="78"/>
    </location>
    <ligand>
        <name>pyridoxal 5'-phosphate</name>
        <dbReference type="ChEBI" id="CHEBI:597326"/>
    </ligand>
</feature>
<keyword evidence="14" id="KW-1185">Reference proteome</keyword>
<evidence type="ECO:0000256" key="3">
    <source>
        <dbReference type="ARBA" id="ARBA00006904"/>
    </source>
</evidence>
<dbReference type="FunFam" id="3.90.1150.10:FF:000006">
    <property type="entry name" value="Phosphoserine aminotransferase"/>
    <property type="match status" value="1"/>
</dbReference>
<evidence type="ECO:0000256" key="10">
    <source>
        <dbReference type="ARBA" id="ARBA00049007"/>
    </source>
</evidence>
<dbReference type="EC" id="2.6.1.52" evidence="11"/>
<dbReference type="InterPro" id="IPR015422">
    <property type="entry name" value="PyrdxlP-dep_Trfase_small"/>
</dbReference>
<comment type="cofactor">
    <cofactor evidence="11">
        <name>pyridoxal 5'-phosphate</name>
        <dbReference type="ChEBI" id="CHEBI:597326"/>
    </cofactor>
    <text evidence="11">Binds 1 pyridoxal phosphate per subunit.</text>
</comment>
<evidence type="ECO:0000256" key="4">
    <source>
        <dbReference type="ARBA" id="ARBA00022576"/>
    </source>
</evidence>
<comment type="subunit">
    <text evidence="11">Homodimer.</text>
</comment>
<comment type="catalytic activity">
    <reaction evidence="9 11">
        <text>4-(phosphooxy)-L-threonine + 2-oxoglutarate = (R)-3-hydroxy-2-oxo-4-phosphooxybutanoate + L-glutamate</text>
        <dbReference type="Rhea" id="RHEA:16573"/>
        <dbReference type="ChEBI" id="CHEBI:16810"/>
        <dbReference type="ChEBI" id="CHEBI:29985"/>
        <dbReference type="ChEBI" id="CHEBI:58452"/>
        <dbReference type="ChEBI" id="CHEBI:58538"/>
        <dbReference type="EC" id="2.6.1.52"/>
    </reaction>
</comment>
<feature type="binding site" evidence="11">
    <location>
        <position position="172"/>
    </location>
    <ligand>
        <name>pyridoxal 5'-phosphate</name>
        <dbReference type="ChEBI" id="CHEBI:597326"/>
    </ligand>
</feature>
<dbReference type="HAMAP" id="MF_00160">
    <property type="entry name" value="SerC_aminotrans_5"/>
    <property type="match status" value="1"/>
</dbReference>
<comment type="similarity">
    <text evidence="3 11">Belongs to the class-V pyridoxal-phosphate-dependent aminotransferase family. SerC subfamily.</text>
</comment>
<keyword evidence="4 11" id="KW-0032">Aminotransferase</keyword>
<dbReference type="PANTHER" id="PTHR43247:SF1">
    <property type="entry name" value="PHOSPHOSERINE AMINOTRANSFERASE"/>
    <property type="match status" value="1"/>
</dbReference>
<dbReference type="GeneID" id="66538290"/>
<dbReference type="EMBL" id="CP023483">
    <property type="protein sequence ID" value="ATF25082.1"/>
    <property type="molecule type" value="Genomic_DNA"/>
</dbReference>
<dbReference type="GO" id="GO:0030170">
    <property type="term" value="F:pyridoxal phosphate binding"/>
    <property type="evidence" value="ECO:0007669"/>
    <property type="project" value="UniProtKB-UniRule"/>
</dbReference>
<dbReference type="STRING" id="2756.BFR44_02450"/>
<comment type="catalytic activity">
    <reaction evidence="10 11">
        <text>O-phospho-L-serine + 2-oxoglutarate = 3-phosphooxypyruvate + L-glutamate</text>
        <dbReference type="Rhea" id="RHEA:14329"/>
        <dbReference type="ChEBI" id="CHEBI:16810"/>
        <dbReference type="ChEBI" id="CHEBI:18110"/>
        <dbReference type="ChEBI" id="CHEBI:29985"/>
        <dbReference type="ChEBI" id="CHEBI:57524"/>
        <dbReference type="EC" id="2.6.1.52"/>
    </reaction>
</comment>
<name>A0A1D2KSX2_BROTH</name>
<dbReference type="PIRSF" id="PIRSF000525">
    <property type="entry name" value="SerC"/>
    <property type="match status" value="1"/>
</dbReference>
<evidence type="ECO:0000256" key="6">
    <source>
        <dbReference type="ARBA" id="ARBA00022679"/>
    </source>
</evidence>
<dbReference type="InterPro" id="IPR015421">
    <property type="entry name" value="PyrdxlP-dep_Trfase_major"/>
</dbReference>
<dbReference type="NCBIfam" id="TIGR01364">
    <property type="entry name" value="serC_1"/>
    <property type="match status" value="1"/>
</dbReference>
<dbReference type="Gene3D" id="3.90.1150.10">
    <property type="entry name" value="Aspartate Aminotransferase, domain 1"/>
    <property type="match status" value="1"/>
</dbReference>
<evidence type="ECO:0000256" key="1">
    <source>
        <dbReference type="ARBA" id="ARBA00003483"/>
    </source>
</evidence>
<dbReference type="OrthoDB" id="9809412at2"/>
<gene>
    <name evidence="11" type="primary">serC</name>
    <name evidence="13" type="ORF">CNY62_01065</name>
</gene>
<accession>A0A1D2KSX2</accession>
<dbReference type="GO" id="GO:0006564">
    <property type="term" value="P:L-serine biosynthetic process"/>
    <property type="evidence" value="ECO:0007669"/>
    <property type="project" value="UniProtKB-UniRule"/>
</dbReference>
<evidence type="ECO:0000256" key="2">
    <source>
        <dbReference type="ARBA" id="ARBA00005099"/>
    </source>
</evidence>
<evidence type="ECO:0000256" key="5">
    <source>
        <dbReference type="ARBA" id="ARBA00022605"/>
    </source>
</evidence>
<keyword evidence="7 11" id="KW-0663">Pyridoxal phosphate</keyword>
<dbReference type="Gene3D" id="3.40.640.10">
    <property type="entry name" value="Type I PLP-dependent aspartate aminotransferase-like (Major domain)"/>
    <property type="match status" value="1"/>
</dbReference>
<dbReference type="PANTHER" id="PTHR43247">
    <property type="entry name" value="PHOSPHOSERINE AMINOTRANSFERASE"/>
    <property type="match status" value="1"/>
</dbReference>
<dbReference type="Proteomes" id="UP000243591">
    <property type="component" value="Chromosome"/>
</dbReference>
<comment type="caution">
    <text evidence="11">Lacks conserved residue(s) required for the propagation of feature annotation.</text>
</comment>
<keyword evidence="11" id="KW-0963">Cytoplasm</keyword>
<evidence type="ECO:0000256" key="7">
    <source>
        <dbReference type="ARBA" id="ARBA00022898"/>
    </source>
</evidence>
<sequence length="367" mass="40288">MEQRVYNFSAGPAVMPKAVLKKAQNEFLSYQQSGMSVMELSHRSELFETILSDTESLLRRLMDIPANYKVLFIQGGASLQFSMVPLNLANGKKVAYIDSGSWSKKAIEEAKKTAEVVTIASSAKNSYHTLPVIEPVTEDYAYVHLTTNSTIEGTAYLDIPLDKFNGLPLVADMSSNILSSEYNVEDFALIYAGAQKNIGPAGVTIVIVREDFIQSLPELPTLLSYETYANANSMYNTPPTFSIYMAKLELEWIEEQGGVAAIEKANRKKAQLLYDFLDHSDFYTSPVEAGHRSLTNIPFLTPSPTMDEEFVIAAEASGLTNLEGHRVVGGMRASVYNAMPIEGVEALIAFMNKFAVANTVTGDVNNA</sequence>
<dbReference type="SUPFAM" id="SSF53383">
    <property type="entry name" value="PLP-dependent transferases"/>
    <property type="match status" value="1"/>
</dbReference>
<keyword evidence="5 11" id="KW-0028">Amino-acid biosynthesis</keyword>
<dbReference type="NCBIfam" id="NF003764">
    <property type="entry name" value="PRK05355.1"/>
    <property type="match status" value="1"/>
</dbReference>
<dbReference type="InterPro" id="IPR015424">
    <property type="entry name" value="PyrdxlP-dep_Trfase"/>
</dbReference>
<dbReference type="InterPro" id="IPR022278">
    <property type="entry name" value="Pser_aminoTfrase"/>
</dbReference>